<feature type="transmembrane region" description="Helical" evidence="7">
    <location>
        <begin position="362"/>
        <end position="383"/>
    </location>
</feature>
<feature type="transmembrane region" description="Helical" evidence="7">
    <location>
        <begin position="69"/>
        <end position="90"/>
    </location>
</feature>
<dbReference type="InterPro" id="IPR050833">
    <property type="entry name" value="Poly_Biosynth_Transport"/>
</dbReference>
<keyword evidence="6" id="KW-0175">Coiled coil</keyword>
<dbReference type="GO" id="GO:0005886">
    <property type="term" value="C:plasma membrane"/>
    <property type="evidence" value="ECO:0007669"/>
    <property type="project" value="UniProtKB-SubCell"/>
</dbReference>
<reference evidence="8" key="1">
    <citation type="submission" date="2021-03" db="EMBL/GenBank/DDBJ databases">
        <title>Genomic Encyclopedia of Type Strains, Phase IV (KMG-V): Genome sequencing to study the core and pangenomes of soil and plant-associated prokaryotes.</title>
        <authorList>
            <person name="Whitman W."/>
        </authorList>
    </citation>
    <scope>NUCLEOTIDE SEQUENCE</scope>
    <source>
        <strain evidence="8">C4</strain>
    </source>
</reference>
<evidence type="ECO:0000256" key="1">
    <source>
        <dbReference type="ARBA" id="ARBA00004651"/>
    </source>
</evidence>
<organism evidence="8 9">
    <name type="scientific">Methanococcus voltae</name>
    <dbReference type="NCBI Taxonomy" id="2188"/>
    <lineage>
        <taxon>Archaea</taxon>
        <taxon>Methanobacteriati</taxon>
        <taxon>Methanobacteriota</taxon>
        <taxon>Methanomada group</taxon>
        <taxon>Methanococci</taxon>
        <taxon>Methanococcales</taxon>
        <taxon>Methanococcaceae</taxon>
        <taxon>Methanococcus</taxon>
    </lineage>
</organism>
<dbReference type="Pfam" id="PF01943">
    <property type="entry name" value="Polysacc_synt"/>
    <property type="match status" value="1"/>
</dbReference>
<feature type="coiled-coil region" evidence="6">
    <location>
        <begin position="91"/>
        <end position="118"/>
    </location>
</feature>
<dbReference type="InterPro" id="IPR002797">
    <property type="entry name" value="Polysacc_synth"/>
</dbReference>
<keyword evidence="3 7" id="KW-0812">Transmembrane</keyword>
<feature type="transmembrane region" description="Helical" evidence="7">
    <location>
        <begin position="268"/>
        <end position="285"/>
    </location>
</feature>
<dbReference type="CDD" id="cd13128">
    <property type="entry name" value="MATE_Wzx_like"/>
    <property type="match status" value="1"/>
</dbReference>
<evidence type="ECO:0000256" key="2">
    <source>
        <dbReference type="ARBA" id="ARBA00022475"/>
    </source>
</evidence>
<dbReference type="RefSeq" id="WP_209590537.1">
    <property type="nucleotide sequence ID" value="NZ_JAGGMV010000001.1"/>
</dbReference>
<feature type="transmembrane region" description="Helical" evidence="7">
    <location>
        <begin position="223"/>
        <end position="239"/>
    </location>
</feature>
<evidence type="ECO:0000256" key="6">
    <source>
        <dbReference type="SAM" id="Coils"/>
    </source>
</evidence>
<evidence type="ECO:0000256" key="5">
    <source>
        <dbReference type="ARBA" id="ARBA00023136"/>
    </source>
</evidence>
<dbReference type="PANTHER" id="PTHR30250">
    <property type="entry name" value="PST FAMILY PREDICTED COLANIC ACID TRANSPORTER"/>
    <property type="match status" value="1"/>
</dbReference>
<feature type="transmembrane region" description="Helical" evidence="7">
    <location>
        <begin position="125"/>
        <end position="145"/>
    </location>
</feature>
<feature type="transmembrane region" description="Helical" evidence="7">
    <location>
        <begin position="157"/>
        <end position="179"/>
    </location>
</feature>
<feature type="transmembrane region" description="Helical" evidence="7">
    <location>
        <begin position="456"/>
        <end position="475"/>
    </location>
</feature>
<accession>A0A8J7RGF8</accession>
<name>A0A8J7RGF8_METVO</name>
<keyword evidence="5 7" id="KW-0472">Membrane</keyword>
<dbReference type="Proteomes" id="UP000740329">
    <property type="component" value="Unassembled WGS sequence"/>
</dbReference>
<feature type="transmembrane region" description="Helical" evidence="7">
    <location>
        <begin position="427"/>
        <end position="450"/>
    </location>
</feature>
<keyword evidence="4 7" id="KW-1133">Transmembrane helix</keyword>
<evidence type="ECO:0000313" key="8">
    <source>
        <dbReference type="EMBL" id="MBP2201070.1"/>
    </source>
</evidence>
<comment type="caution">
    <text evidence="8">The sequence shown here is derived from an EMBL/GenBank/DDBJ whole genome shotgun (WGS) entry which is preliminary data.</text>
</comment>
<keyword evidence="2" id="KW-1003">Cell membrane</keyword>
<feature type="transmembrane region" description="Helical" evidence="7">
    <location>
        <begin position="42"/>
        <end position="63"/>
    </location>
</feature>
<dbReference type="EMBL" id="JAGGMV010000001">
    <property type="protein sequence ID" value="MBP2201070.1"/>
    <property type="molecule type" value="Genomic_DNA"/>
</dbReference>
<evidence type="ECO:0000256" key="4">
    <source>
        <dbReference type="ARBA" id="ARBA00022989"/>
    </source>
</evidence>
<dbReference type="AlphaFoldDB" id="A0A8J7RGF8"/>
<evidence type="ECO:0000256" key="3">
    <source>
        <dbReference type="ARBA" id="ARBA00022692"/>
    </source>
</evidence>
<sequence>MKITKNQYSKNKLKRLKQIKNSEDNLFKDSFYMILSNLYSKLILYLFFWLIPFIVGTEGFGIIRGLLPIADTIVIFFCSGIPPAMAKFISENKSKTQLEKIQQEKNDFKNLNDANNENNLWEFDILKYMVLFSFVGALFAISLKYILGGDYSTLPDIYYYAIALSIPFSAIISWSRGILQGNLKIRQLSLTWVLEHTSKVIFLIPLALFFGVTGALLSISVGYLLGGLLGLYIIFKYIPRYKNKKSEIISTSDLKLNNEISNTLVRKVMIYALPIALTATSYRLLNDLDSIFIMSMLGGYDNGLYGYASLISKLLFLFAASISTVLIPRIAKSNSENLNENNSKDSKILKGSKALNYLKKSILLNFIILLPLLTIFVIFANDILKLSFGVSNIDVSNSLIILSFSASVMSMYTLSASSLQGIGYAKIPLYIIILGIVLNSILNISLIPIYGIMGGAMATLISSSIISIITFIIALKKLR</sequence>
<comment type="subcellular location">
    <subcellularLocation>
        <location evidence="1">Cell membrane</location>
        <topology evidence="1">Multi-pass membrane protein</topology>
    </subcellularLocation>
</comment>
<protein>
    <submittedName>
        <fullName evidence="8">O-antigen/teichoic acid export membrane protein</fullName>
    </submittedName>
</protein>
<feature type="transmembrane region" description="Helical" evidence="7">
    <location>
        <begin position="395"/>
        <end position="415"/>
    </location>
</feature>
<evidence type="ECO:0000313" key="9">
    <source>
        <dbReference type="Proteomes" id="UP000740329"/>
    </source>
</evidence>
<gene>
    <name evidence="8" type="ORF">J3E07_000468</name>
</gene>
<dbReference type="PANTHER" id="PTHR30250:SF28">
    <property type="entry name" value="POLYSACCHARIDE BIOSYNTHESIS PROTEIN"/>
    <property type="match status" value="1"/>
</dbReference>
<feature type="transmembrane region" description="Helical" evidence="7">
    <location>
        <begin position="305"/>
        <end position="327"/>
    </location>
</feature>
<evidence type="ECO:0000256" key="7">
    <source>
        <dbReference type="SAM" id="Phobius"/>
    </source>
</evidence>
<proteinExistence type="predicted"/>